<reference evidence="2 4" key="1">
    <citation type="journal article" date="2020" name="Stud. Mycol.">
        <title>101 Dothideomycetes genomes: a test case for predicting lifestyles and emergence of pathogens.</title>
        <authorList>
            <person name="Haridas S."/>
            <person name="Albert R."/>
            <person name="Binder M."/>
            <person name="Bloem J."/>
            <person name="Labutti K."/>
            <person name="Salamov A."/>
            <person name="Andreopoulos B."/>
            <person name="Baker S."/>
            <person name="Barry K."/>
            <person name="Bills G."/>
            <person name="Bluhm B."/>
            <person name="Cannon C."/>
            <person name="Castanera R."/>
            <person name="Culley D."/>
            <person name="Daum C."/>
            <person name="Ezra D."/>
            <person name="Gonzalez J."/>
            <person name="Henrissat B."/>
            <person name="Kuo A."/>
            <person name="Liang C."/>
            <person name="Lipzen A."/>
            <person name="Lutzoni F."/>
            <person name="Magnuson J."/>
            <person name="Mondo S."/>
            <person name="Nolan M."/>
            <person name="Ohm R."/>
            <person name="Pangilinan J."/>
            <person name="Park H.-J."/>
            <person name="Ramirez L."/>
            <person name="Alfaro M."/>
            <person name="Sun H."/>
            <person name="Tritt A."/>
            <person name="Yoshinaga Y."/>
            <person name="Zwiers L.-H."/>
            <person name="Turgeon B."/>
            <person name="Goodwin S."/>
            <person name="Spatafora J."/>
            <person name="Crous P."/>
            <person name="Grigoriev I."/>
        </authorList>
    </citation>
    <scope>NUCLEOTIDE SEQUENCE</scope>
    <source>
        <strain evidence="2 4">CBS 304.34</strain>
    </source>
</reference>
<keyword evidence="1" id="KW-0472">Membrane</keyword>
<reference evidence="4" key="3">
    <citation type="submission" date="2025-04" db="UniProtKB">
        <authorList>
            <consortium name="RefSeq"/>
        </authorList>
    </citation>
    <scope>IDENTIFICATION</scope>
    <source>
        <strain evidence="4">CBS 304.34</strain>
    </source>
</reference>
<dbReference type="Proteomes" id="UP000504636">
    <property type="component" value="Unplaced"/>
</dbReference>
<feature type="transmembrane region" description="Helical" evidence="1">
    <location>
        <begin position="154"/>
        <end position="176"/>
    </location>
</feature>
<keyword evidence="3" id="KW-1185">Reference proteome</keyword>
<evidence type="ECO:0000313" key="3">
    <source>
        <dbReference type="Proteomes" id="UP000504636"/>
    </source>
</evidence>
<evidence type="ECO:0000313" key="4">
    <source>
        <dbReference type="RefSeq" id="XP_033576132.1"/>
    </source>
</evidence>
<sequence>MVYRGKPSKGCAICRNRKKKWDQAVPECGQFVSQKRPCPGYRNQLDLCFVDQSSQVAEKVRKASPLNVTIIRSSPTESAITANGLMSRSFFRLKEWSYPDAFETFTQIPYHLSQSLDQLALNLFMTNYVGRDATQYQFDYLPDFYQQPGLDKNFSLSIVAVGLAGFAAVNNVPVLVHKARMKYSSAIRAVNLALASPDTAKKDSTLVSVMLLGMFEIIISPSQQSLEILMKHLNGAVELAKL</sequence>
<organism evidence="2">
    <name type="scientific">Mytilinidion resinicola</name>
    <dbReference type="NCBI Taxonomy" id="574789"/>
    <lineage>
        <taxon>Eukaryota</taxon>
        <taxon>Fungi</taxon>
        <taxon>Dikarya</taxon>
        <taxon>Ascomycota</taxon>
        <taxon>Pezizomycotina</taxon>
        <taxon>Dothideomycetes</taxon>
        <taxon>Pleosporomycetidae</taxon>
        <taxon>Mytilinidiales</taxon>
        <taxon>Mytilinidiaceae</taxon>
        <taxon>Mytilinidion</taxon>
    </lineage>
</organism>
<name>A0A6A6YKV8_9PEZI</name>
<dbReference type="RefSeq" id="XP_033576132.1">
    <property type="nucleotide sequence ID" value="XM_033726518.1"/>
</dbReference>
<reference evidence="4" key="2">
    <citation type="submission" date="2020-04" db="EMBL/GenBank/DDBJ databases">
        <authorList>
            <consortium name="NCBI Genome Project"/>
        </authorList>
    </citation>
    <scope>NUCLEOTIDE SEQUENCE</scope>
    <source>
        <strain evidence="4">CBS 304.34</strain>
    </source>
</reference>
<evidence type="ECO:0008006" key="5">
    <source>
        <dbReference type="Google" id="ProtNLM"/>
    </source>
</evidence>
<evidence type="ECO:0000256" key="1">
    <source>
        <dbReference type="SAM" id="Phobius"/>
    </source>
</evidence>
<keyword evidence="1" id="KW-0812">Transmembrane</keyword>
<dbReference type="InterPro" id="IPR053175">
    <property type="entry name" value="DHMBA_Reg_Transcription_Factor"/>
</dbReference>
<dbReference type="EMBL" id="MU003702">
    <property type="protein sequence ID" value="KAF2809168.1"/>
    <property type="molecule type" value="Genomic_DNA"/>
</dbReference>
<keyword evidence="1" id="KW-1133">Transmembrane helix</keyword>
<evidence type="ECO:0000313" key="2">
    <source>
        <dbReference type="EMBL" id="KAF2809168.1"/>
    </source>
</evidence>
<gene>
    <name evidence="2 4" type="ORF">BDZ99DRAFT_533764</name>
</gene>
<dbReference type="GeneID" id="54467411"/>
<proteinExistence type="predicted"/>
<dbReference type="AlphaFoldDB" id="A0A6A6YKV8"/>
<dbReference type="OrthoDB" id="5429770at2759"/>
<protein>
    <recommendedName>
        <fullName evidence="5">Zn(2)-C6 fungal-type domain-containing protein</fullName>
    </recommendedName>
</protein>
<dbReference type="PANTHER" id="PTHR38791:SF5">
    <property type="entry name" value="TRANSCRIPTION FACTOR DBAG-RELATED"/>
    <property type="match status" value="1"/>
</dbReference>
<dbReference type="PANTHER" id="PTHR38791">
    <property type="entry name" value="ZN(II)2CYS6 TRANSCRIPTION FACTOR (EUROFUNG)-RELATED-RELATED"/>
    <property type="match status" value="1"/>
</dbReference>
<accession>A0A6A6YKV8</accession>